<dbReference type="EMBL" id="JABBNU010000002">
    <property type="protein sequence ID" value="NMM47693.1"/>
    <property type="molecule type" value="Genomic_DNA"/>
</dbReference>
<name>A0A848IT98_9BACT</name>
<evidence type="ECO:0000313" key="2">
    <source>
        <dbReference type="Proteomes" id="UP000559010"/>
    </source>
</evidence>
<sequence length="272" mass="31959">MKKLILVILSSIALLSCQDQKPTEIIVIGTLHNPEPNFNPDILMGILEDLEPDFILREQDSASFTPDFRQKEVPENSNESMASYMYVNKYPSTQLRPFEFEGRNEYRKNIGSRPTDHLTTKLIDSLNNANLLTDAEAKIHNKYQDLLMPLIEFAAKEPKYFNNPKTDSICEQRQYYQYQMLQKITNNREEFANHFHTKPDGEKISYREGYKLAADFWDLRNQTMARNIMKITELNEGKKIVVLVGFMHRYYLIKELKQLIQGKDIVLKEFYE</sequence>
<gene>
    <name evidence="1" type="ORF">HH304_04720</name>
</gene>
<reference evidence="1 2" key="1">
    <citation type="submission" date="2020-04" db="EMBL/GenBank/DDBJ databases">
        <title>Flammeovirgaceae bacterium KN852 isolated from deep sea.</title>
        <authorList>
            <person name="Zhang D.-C."/>
        </authorList>
    </citation>
    <scope>NUCLEOTIDE SEQUENCE [LARGE SCALE GENOMIC DNA]</scope>
    <source>
        <strain evidence="1 2">KN852</strain>
    </source>
</reference>
<proteinExistence type="predicted"/>
<comment type="caution">
    <text evidence="1">The sequence shown here is derived from an EMBL/GenBank/DDBJ whole genome shotgun (WGS) entry which is preliminary data.</text>
</comment>
<protein>
    <recommendedName>
        <fullName evidence="3">TraB family protein</fullName>
    </recommendedName>
</protein>
<accession>A0A848IT98</accession>
<dbReference type="AlphaFoldDB" id="A0A848IT98"/>
<evidence type="ECO:0000313" key="1">
    <source>
        <dbReference type="EMBL" id="NMM47693.1"/>
    </source>
</evidence>
<organism evidence="1 2">
    <name type="scientific">Marinigracilibium pacificum</name>
    <dbReference type="NCBI Taxonomy" id="2729599"/>
    <lineage>
        <taxon>Bacteria</taxon>
        <taxon>Pseudomonadati</taxon>
        <taxon>Bacteroidota</taxon>
        <taxon>Cytophagia</taxon>
        <taxon>Cytophagales</taxon>
        <taxon>Flammeovirgaceae</taxon>
        <taxon>Marinigracilibium</taxon>
    </lineage>
</organism>
<dbReference type="RefSeq" id="WP_169678391.1">
    <property type="nucleotide sequence ID" value="NZ_JABBNU010000002.1"/>
</dbReference>
<dbReference type="Proteomes" id="UP000559010">
    <property type="component" value="Unassembled WGS sequence"/>
</dbReference>
<keyword evidence="2" id="KW-1185">Reference proteome</keyword>
<dbReference type="PROSITE" id="PS51257">
    <property type="entry name" value="PROKAR_LIPOPROTEIN"/>
    <property type="match status" value="1"/>
</dbReference>
<evidence type="ECO:0008006" key="3">
    <source>
        <dbReference type="Google" id="ProtNLM"/>
    </source>
</evidence>